<reference evidence="3 4" key="1">
    <citation type="submission" date="2019-04" db="EMBL/GenBank/DDBJ databases">
        <title>Thalassotalea guangxiensis sp. nov., isolated from sediment of the coastal wetland.</title>
        <authorList>
            <person name="Zheng S."/>
            <person name="Zhang D."/>
        </authorList>
    </citation>
    <scope>NUCLEOTIDE SEQUENCE [LARGE SCALE GENOMIC DNA]</scope>
    <source>
        <strain evidence="3 4">ZS-4</strain>
    </source>
</reference>
<keyword evidence="1" id="KW-0732">Signal</keyword>
<evidence type="ECO:0000313" key="3">
    <source>
        <dbReference type="EMBL" id="TKB44212.1"/>
    </source>
</evidence>
<keyword evidence="4" id="KW-1185">Reference proteome</keyword>
<dbReference type="EMBL" id="SWDB01000030">
    <property type="protein sequence ID" value="TKB44212.1"/>
    <property type="molecule type" value="Genomic_DNA"/>
</dbReference>
<feature type="signal peptide" evidence="1">
    <location>
        <begin position="1"/>
        <end position="22"/>
    </location>
</feature>
<protein>
    <submittedName>
        <fullName evidence="3">PEP-CTERM sorting domain-containing protein</fullName>
    </submittedName>
</protein>
<evidence type="ECO:0000256" key="1">
    <source>
        <dbReference type="SAM" id="SignalP"/>
    </source>
</evidence>
<comment type="caution">
    <text evidence="3">The sequence shown here is derived from an EMBL/GenBank/DDBJ whole genome shotgun (WGS) entry which is preliminary data.</text>
</comment>
<dbReference type="OrthoDB" id="9852037at2"/>
<dbReference type="AlphaFoldDB" id="A0A4U1B2Z8"/>
<name>A0A4U1B2Z8_9GAMM</name>
<dbReference type="InterPro" id="IPR013424">
    <property type="entry name" value="Ice-binding_C"/>
</dbReference>
<dbReference type="NCBIfam" id="TIGR02595">
    <property type="entry name" value="PEP_CTERM"/>
    <property type="match status" value="1"/>
</dbReference>
<proteinExistence type="predicted"/>
<dbReference type="Pfam" id="PF07589">
    <property type="entry name" value="PEP-CTERM"/>
    <property type="match status" value="1"/>
</dbReference>
<organism evidence="3 4">
    <name type="scientific">Thalassotalea mangrovi</name>
    <dbReference type="NCBI Taxonomy" id="2572245"/>
    <lineage>
        <taxon>Bacteria</taxon>
        <taxon>Pseudomonadati</taxon>
        <taxon>Pseudomonadota</taxon>
        <taxon>Gammaproteobacteria</taxon>
        <taxon>Alteromonadales</taxon>
        <taxon>Colwelliaceae</taxon>
        <taxon>Thalassotalea</taxon>
    </lineage>
</organism>
<feature type="domain" description="Ice-binding protein C-terminal" evidence="2">
    <location>
        <begin position="208"/>
        <end position="228"/>
    </location>
</feature>
<feature type="chain" id="PRO_5020369079" evidence="1">
    <location>
        <begin position="23"/>
        <end position="229"/>
    </location>
</feature>
<sequence>MKKLIKSGLALMALVISYQSAAAPMTGVTFCSSMGDETTFGFASSTSQTDVVGNAEGLGFSCNGINLTITAEDSGGIFRTARQDLAPPIAGIGVDGSPQGDNWSVGEVLVLTFDQEVSLSSLLLNGGPGDAHSDTAYGWFAVDGDWYNAADYDQAADGNGFGSMFIGTTFVLTVPDGCRTRTFTDCKNFEGYLESVTVVTGDEPPTGVPEPTTMLMFGLGLLGLTRFRT</sequence>
<dbReference type="Proteomes" id="UP000307999">
    <property type="component" value="Unassembled WGS sequence"/>
</dbReference>
<gene>
    <name evidence="3" type="ORF">E8M12_12390</name>
</gene>
<accession>A0A4U1B2Z8</accession>
<dbReference type="RefSeq" id="WP_136736463.1">
    <property type="nucleotide sequence ID" value="NZ_SWDB01000030.1"/>
</dbReference>
<evidence type="ECO:0000259" key="2">
    <source>
        <dbReference type="Pfam" id="PF07589"/>
    </source>
</evidence>
<evidence type="ECO:0000313" key="4">
    <source>
        <dbReference type="Proteomes" id="UP000307999"/>
    </source>
</evidence>